<gene>
    <name evidence="1" type="ORF">PSTT_15865</name>
</gene>
<protein>
    <submittedName>
        <fullName evidence="1">Uncharacterized protein</fullName>
    </submittedName>
</protein>
<dbReference type="VEuPathDB" id="FungiDB:PSTT_15865"/>
<dbReference type="AlphaFoldDB" id="A0A2S4UFP8"/>
<evidence type="ECO:0000313" key="1">
    <source>
        <dbReference type="EMBL" id="POV96067.1"/>
    </source>
</evidence>
<organism evidence="1 2">
    <name type="scientific">Puccinia striiformis</name>
    <dbReference type="NCBI Taxonomy" id="27350"/>
    <lineage>
        <taxon>Eukaryota</taxon>
        <taxon>Fungi</taxon>
        <taxon>Dikarya</taxon>
        <taxon>Basidiomycota</taxon>
        <taxon>Pucciniomycotina</taxon>
        <taxon>Pucciniomycetes</taxon>
        <taxon>Pucciniales</taxon>
        <taxon>Pucciniaceae</taxon>
        <taxon>Puccinia</taxon>
    </lineage>
</organism>
<dbReference type="Proteomes" id="UP000239156">
    <property type="component" value="Unassembled WGS sequence"/>
</dbReference>
<accession>A0A2S4UFP8</accession>
<name>A0A2S4UFP8_9BASI</name>
<reference evidence="1" key="1">
    <citation type="submission" date="2017-12" db="EMBL/GenBank/DDBJ databases">
        <title>Gene loss provides genomic basis for host adaptation in cereal stripe rust fungi.</title>
        <authorList>
            <person name="Xia C."/>
        </authorList>
    </citation>
    <scope>NUCLEOTIDE SEQUENCE [LARGE SCALE GENOMIC DNA]</scope>
    <source>
        <strain evidence="1">93-210</strain>
    </source>
</reference>
<evidence type="ECO:0000313" key="2">
    <source>
        <dbReference type="Proteomes" id="UP000239156"/>
    </source>
</evidence>
<comment type="caution">
    <text evidence="1">The sequence shown here is derived from an EMBL/GenBank/DDBJ whole genome shotgun (WGS) entry which is preliminary data.</text>
</comment>
<keyword evidence="2" id="KW-1185">Reference proteome</keyword>
<sequence>MTYNSWTKRITKKQWRNNLDILKLALFLIRSVLLSGERKIRQRNREDKVAQVSVKIIKTEDCIHSYAKTL</sequence>
<proteinExistence type="predicted"/>
<dbReference type="EMBL" id="PKSL01000313">
    <property type="protein sequence ID" value="POV96067.1"/>
    <property type="molecule type" value="Genomic_DNA"/>
</dbReference>